<dbReference type="Proteomes" id="UP000232323">
    <property type="component" value="Unassembled WGS sequence"/>
</dbReference>
<feature type="region of interest" description="Disordered" evidence="1">
    <location>
        <begin position="592"/>
        <end position="622"/>
    </location>
</feature>
<dbReference type="Pfam" id="PF13251">
    <property type="entry name" value="DUF4042"/>
    <property type="match status" value="1"/>
</dbReference>
<dbReference type="Gene3D" id="1.25.10.10">
    <property type="entry name" value="Leucine-rich Repeat Variant"/>
    <property type="match status" value="1"/>
</dbReference>
<dbReference type="OrthoDB" id="541689at2759"/>
<comment type="caution">
    <text evidence="3">The sequence shown here is derived from an EMBL/GenBank/DDBJ whole genome shotgun (WGS) entry which is preliminary data.</text>
</comment>
<organism evidence="3 4">
    <name type="scientific">Chlamydomonas eustigma</name>
    <dbReference type="NCBI Taxonomy" id="1157962"/>
    <lineage>
        <taxon>Eukaryota</taxon>
        <taxon>Viridiplantae</taxon>
        <taxon>Chlorophyta</taxon>
        <taxon>core chlorophytes</taxon>
        <taxon>Chlorophyceae</taxon>
        <taxon>CS clade</taxon>
        <taxon>Chlamydomonadales</taxon>
        <taxon>Chlamydomonadaceae</taxon>
        <taxon>Chlamydomonas</taxon>
    </lineage>
</organism>
<evidence type="ECO:0000256" key="1">
    <source>
        <dbReference type="SAM" id="MobiDB-lite"/>
    </source>
</evidence>
<evidence type="ECO:0000259" key="2">
    <source>
        <dbReference type="Pfam" id="PF13251"/>
    </source>
</evidence>
<dbReference type="InterPro" id="IPR016024">
    <property type="entry name" value="ARM-type_fold"/>
</dbReference>
<accession>A0A250WX88</accession>
<feature type="region of interest" description="Disordered" evidence="1">
    <location>
        <begin position="776"/>
        <end position="801"/>
    </location>
</feature>
<feature type="compositionally biased region" description="Low complexity" evidence="1">
    <location>
        <begin position="338"/>
        <end position="355"/>
    </location>
</feature>
<protein>
    <recommendedName>
        <fullName evidence="2">DUF4042 domain-containing protein</fullName>
    </recommendedName>
</protein>
<feature type="compositionally biased region" description="Polar residues" evidence="1">
    <location>
        <begin position="601"/>
        <end position="613"/>
    </location>
</feature>
<sequence length="1455" mass="155577">MWRSADASRSIPWRDSILPLKQEHRIHGVLSSTSVISAIDFLLSQPNTTAIKDQEVSEDLSFLAQQLQSQSSSGRAQVLYCRLVASVLQGRRLVIHTAAASIICNALRGWADSRDEEEDGSGDRQVQVEALLALAVFLQDNLGSVVDHEQAAVLALIFTLIQGTELSTPSRRKNQLTDSRPNEAQRLAILALASCYQGSRPHNQSVPSCHLSPGHTMTALSCMVHVLTVTTSGGAAVQEDNLHSRHIAAIIRTLSAVLVESRGTWVHHTAPLVEGFRCLMQYGTASTGMENTLKIQVPAKMLNVPEERCLAAAMSVPSAASGRSRYLPPHMRAKAVQSTGESSGSEISTTSTSEALISSSTAVTSSWTHSHMSGARRSSSSAEVVPTSAEEGSSAADRHATLGSAASLDDRFKSSKVRLGVLQCLQTMAKSDSRALHPHWTSLLPTHQPLLPRPAAVHLITMLLYDPIPKVRSMAATTISCLLEGPPQRAYLAVAEAKDLSAATSHNQQRAAAAASLRGFTTLSATLGQMVVATHKGLLHAVASEAVSGVKQISLRALCVLMSGSPYHRLPTGVLPDAFKGVLYCWQQQRTGSQSSGTASPATPGTSVQQYNTSSSRPRPSPVVSFHEMAALESFGAASSESLAVQVACLACLAEAVLTKQPVPGLAEYFRQQKQQQQAGSTTVSLCREVPHDHTPLDLVLELLECCRSRHAMLRVESMAILRGLAANYPMILVSASTSHLPPESQAEVDLSLRLCCWNAVFEVVQFSMDCSTAPLSPMASPRRPTSVSDNNFANSSASTSPEDKAAQHAVQLLGACLGAEAAWLGIHVSEEGLLAEVSEQESFTSEGVDEGCKERDPGFRSALSGLREQWQHALELLMSHGCTSHSYMVRSAALSSVIMLLPQEVADILPPSTRQGLISVIVQLADKDAAAAVRSVAIRTLGMLGSHAWMLLQTSRSESRPAEDAQALHDDWWCALRRAQIDSVISVRISASWAVANICEAAARHYARVHLQLQLHGSTDVAAGGTLSPGSLSWQLLELLMDTALQASRDMDKVRSHGVRALGALLSFLHLCAGGRDAMLPVSEEARNTWVEAALSCLQSCLTTGNMRVQCEAASSAQRCLSRLHFIQGGGGEDVEVKGRTAAMLQARLVPLLLLLVMLVRDNSNLKIRTHAAEALAALGTKWIYGDVYHDALLVVCNALESQDGSLPNDIALNAGSTASAEVSEVEVAPVCEMPNRSEGRFPNYRYAQGLSRQLSKTLIHLLSLAEASDSLRLKEGLSKRAEVLKRTLHSAAQACVTSSPLWETAASASCHTPESALPVDPFDVKGVVPAAMHSLSHTAGFQSDAGGGSEGWSLSDGLDRALKAVQQLELEGGLNTLSNSFQLEYGSHKKLTDGKSQVSLKFVIKAMRGLSSVLQGSQIAPKLAGPALQDLLKFLALSTSFDEWASIESKLCL</sequence>
<evidence type="ECO:0000313" key="3">
    <source>
        <dbReference type="EMBL" id="GAX75458.1"/>
    </source>
</evidence>
<gene>
    <name evidence="3" type="ORF">CEUSTIGMA_g2901.t1</name>
</gene>
<feature type="region of interest" description="Disordered" evidence="1">
    <location>
        <begin position="321"/>
        <end position="355"/>
    </location>
</feature>
<keyword evidence="4" id="KW-1185">Reference proteome</keyword>
<proteinExistence type="predicted"/>
<feature type="compositionally biased region" description="Polar residues" evidence="1">
    <location>
        <begin position="784"/>
        <end position="801"/>
    </location>
</feature>
<dbReference type="InterPro" id="IPR052107">
    <property type="entry name" value="HEAT6"/>
</dbReference>
<reference evidence="3 4" key="1">
    <citation type="submission" date="2017-08" db="EMBL/GenBank/DDBJ databases">
        <title>Acidophilic green algal genome provides insights into adaptation to an acidic environment.</title>
        <authorList>
            <person name="Hirooka S."/>
            <person name="Hirose Y."/>
            <person name="Kanesaki Y."/>
            <person name="Higuchi S."/>
            <person name="Fujiwara T."/>
            <person name="Onuma R."/>
            <person name="Era A."/>
            <person name="Ohbayashi R."/>
            <person name="Uzuka A."/>
            <person name="Nozaki H."/>
            <person name="Yoshikawa H."/>
            <person name="Miyagishima S.Y."/>
        </authorList>
    </citation>
    <scope>NUCLEOTIDE SEQUENCE [LARGE SCALE GENOMIC DNA]</scope>
    <source>
        <strain evidence="3 4">NIES-2499</strain>
    </source>
</reference>
<name>A0A250WX88_9CHLO</name>
<dbReference type="PANTHER" id="PTHR13366">
    <property type="entry name" value="MALARIA ANTIGEN-RELATED"/>
    <property type="match status" value="1"/>
</dbReference>
<dbReference type="EMBL" id="BEGY01000012">
    <property type="protein sequence ID" value="GAX75458.1"/>
    <property type="molecule type" value="Genomic_DNA"/>
</dbReference>
<feature type="domain" description="DUF4042" evidence="2">
    <location>
        <begin position="416"/>
        <end position="590"/>
    </location>
</feature>
<dbReference type="PANTHER" id="PTHR13366:SF0">
    <property type="entry name" value="HEAT REPEAT-CONTAINING PROTEIN 6"/>
    <property type="match status" value="1"/>
</dbReference>
<feature type="compositionally biased region" description="Low complexity" evidence="1">
    <location>
        <begin position="369"/>
        <end position="382"/>
    </location>
</feature>
<feature type="region of interest" description="Disordered" evidence="1">
    <location>
        <begin position="367"/>
        <end position="398"/>
    </location>
</feature>
<evidence type="ECO:0000313" key="4">
    <source>
        <dbReference type="Proteomes" id="UP000232323"/>
    </source>
</evidence>
<dbReference type="SUPFAM" id="SSF48371">
    <property type="entry name" value="ARM repeat"/>
    <property type="match status" value="1"/>
</dbReference>
<dbReference type="InterPro" id="IPR025283">
    <property type="entry name" value="DUF4042"/>
</dbReference>
<dbReference type="InterPro" id="IPR011989">
    <property type="entry name" value="ARM-like"/>
</dbReference>